<keyword evidence="1" id="KW-0472">Membrane</keyword>
<dbReference type="InParanoid" id="Q3ADU2"/>
<keyword evidence="2" id="KW-0449">Lipoprotein</keyword>
<protein>
    <submittedName>
        <fullName evidence="2">Putative lipoprotein</fullName>
    </submittedName>
</protein>
<evidence type="ECO:0000313" key="3">
    <source>
        <dbReference type="Proteomes" id="UP000002706"/>
    </source>
</evidence>
<accession>Q3ADU2</accession>
<evidence type="ECO:0000313" key="2">
    <source>
        <dbReference type="EMBL" id="ABB14636.1"/>
    </source>
</evidence>
<dbReference type="Proteomes" id="UP000002706">
    <property type="component" value="Chromosome"/>
</dbReference>
<feature type="transmembrane region" description="Helical" evidence="1">
    <location>
        <begin position="42"/>
        <end position="59"/>
    </location>
</feature>
<feature type="transmembrane region" description="Helical" evidence="1">
    <location>
        <begin position="86"/>
        <end position="104"/>
    </location>
</feature>
<dbReference type="RefSeq" id="WP_011343768.1">
    <property type="nucleotide sequence ID" value="NC_007503.1"/>
</dbReference>
<keyword evidence="3" id="KW-1185">Reference proteome</keyword>
<name>Q3ADU2_CARHZ</name>
<dbReference type="eggNOG" id="ENOG5033KU4">
    <property type="taxonomic scope" value="Bacteria"/>
</dbReference>
<dbReference type="EMBL" id="CP000141">
    <property type="protein sequence ID" value="ABB14636.1"/>
    <property type="molecule type" value="Genomic_DNA"/>
</dbReference>
<dbReference type="HOGENOM" id="CLU_2094890_0_0_9"/>
<organism evidence="2 3">
    <name type="scientific">Carboxydothermus hydrogenoformans (strain ATCC BAA-161 / DSM 6008 / Z-2901)</name>
    <dbReference type="NCBI Taxonomy" id="246194"/>
    <lineage>
        <taxon>Bacteria</taxon>
        <taxon>Bacillati</taxon>
        <taxon>Bacillota</taxon>
        <taxon>Clostridia</taxon>
        <taxon>Thermoanaerobacterales</taxon>
        <taxon>Thermoanaerobacteraceae</taxon>
        <taxon>Carboxydothermus</taxon>
    </lineage>
</organism>
<gene>
    <name evidence="2" type="ordered locus">CHY_0840</name>
</gene>
<sequence length="119" mass="12479">MRIASGIISLIIGILVFLQSCTVSFGDALFSGKTTGSSGDLGMFVAFLLFIGGAFAFALPKVAMIFSAAAALFAFINGATSDFSDMKVWGVIALILAVMEFFGARKPKNVNTPNNVDVQ</sequence>
<evidence type="ECO:0000256" key="1">
    <source>
        <dbReference type="SAM" id="Phobius"/>
    </source>
</evidence>
<dbReference type="KEGG" id="chy:CHY_0840"/>
<dbReference type="AlphaFoldDB" id="Q3ADU2"/>
<keyword evidence="1" id="KW-0812">Transmembrane</keyword>
<proteinExistence type="predicted"/>
<reference evidence="2 3" key="1">
    <citation type="journal article" date="2005" name="PLoS Genet.">
        <title>Life in hot carbon monoxide: the complete genome sequence of Carboxydothermus hydrogenoformans Z-2901.</title>
        <authorList>
            <person name="Wu M."/>
            <person name="Ren Q."/>
            <person name="Durkin A.S."/>
            <person name="Daugherty S.C."/>
            <person name="Brinkac L.M."/>
            <person name="Dodson R.J."/>
            <person name="Madupu R."/>
            <person name="Sullivan S.A."/>
            <person name="Kolonay J.F."/>
            <person name="Haft D.H."/>
            <person name="Nelson W.C."/>
            <person name="Tallon L.J."/>
            <person name="Jones K.M."/>
            <person name="Ulrich L.E."/>
            <person name="Gonzalez J.M."/>
            <person name="Zhulin I.B."/>
            <person name="Robb F.T."/>
            <person name="Eisen J.A."/>
        </authorList>
    </citation>
    <scope>NUCLEOTIDE SEQUENCE [LARGE SCALE GENOMIC DNA]</scope>
    <source>
        <strain evidence="3">ATCC BAA-161 / DSM 6008 / Z-2901</strain>
    </source>
</reference>
<dbReference type="OrthoDB" id="8303516at2"/>
<keyword evidence="1" id="KW-1133">Transmembrane helix</keyword>
<dbReference type="PROSITE" id="PS51257">
    <property type="entry name" value="PROKAR_LIPOPROTEIN"/>
    <property type="match status" value="1"/>
</dbReference>